<dbReference type="InterPro" id="IPR016073">
    <property type="entry name" value="Skp1_comp_POZ"/>
</dbReference>
<evidence type="ECO:0000259" key="6">
    <source>
        <dbReference type="Pfam" id="PF03931"/>
    </source>
</evidence>
<dbReference type="InterPro" id="IPR016072">
    <property type="entry name" value="Skp1_comp_dimer"/>
</dbReference>
<dbReference type="InterPro" id="IPR001232">
    <property type="entry name" value="SKP1-like"/>
</dbReference>
<dbReference type="OrthoDB" id="2342932at2759"/>
<feature type="region of interest" description="Disordered" evidence="4">
    <location>
        <begin position="1"/>
        <end position="25"/>
    </location>
</feature>
<feature type="region of interest" description="Disordered" evidence="4">
    <location>
        <begin position="45"/>
        <end position="66"/>
    </location>
</feature>
<feature type="compositionally biased region" description="Polar residues" evidence="4">
    <location>
        <begin position="12"/>
        <end position="25"/>
    </location>
</feature>
<keyword evidence="8" id="KW-1185">Reference proteome</keyword>
<accession>A0A9Q0CGC5</accession>
<name>A0A9Q0CGC5_9POAL</name>
<dbReference type="InterPro" id="IPR011333">
    <property type="entry name" value="SKP1/BTB/POZ_sf"/>
</dbReference>
<feature type="region of interest" description="Disordered" evidence="4">
    <location>
        <begin position="140"/>
        <end position="175"/>
    </location>
</feature>
<evidence type="ECO:0000256" key="4">
    <source>
        <dbReference type="SAM" id="MobiDB-lite"/>
    </source>
</evidence>
<dbReference type="GO" id="GO:0006511">
    <property type="term" value="P:ubiquitin-dependent protein catabolic process"/>
    <property type="evidence" value="ECO:0007669"/>
    <property type="project" value="InterPro"/>
</dbReference>
<dbReference type="Pfam" id="PF03931">
    <property type="entry name" value="Skp1_POZ"/>
    <property type="match status" value="1"/>
</dbReference>
<dbReference type="SMART" id="SM00512">
    <property type="entry name" value="Skp1"/>
    <property type="match status" value="1"/>
</dbReference>
<evidence type="ECO:0008006" key="9">
    <source>
        <dbReference type="Google" id="ProtNLM"/>
    </source>
</evidence>
<dbReference type="PANTHER" id="PTHR11165">
    <property type="entry name" value="SKP1"/>
    <property type="match status" value="1"/>
</dbReference>
<evidence type="ECO:0000256" key="3">
    <source>
        <dbReference type="ARBA" id="ARBA00022786"/>
    </source>
</evidence>
<evidence type="ECO:0000259" key="5">
    <source>
        <dbReference type="Pfam" id="PF01466"/>
    </source>
</evidence>
<protein>
    <recommendedName>
        <fullName evidence="9">SKP1-like protein</fullName>
    </recommendedName>
</protein>
<dbReference type="InterPro" id="IPR036296">
    <property type="entry name" value="SKP1-like_dim_sf"/>
</dbReference>
<dbReference type="Proteomes" id="UP001151287">
    <property type="component" value="Unassembled WGS sequence"/>
</dbReference>
<dbReference type="GO" id="GO:0009867">
    <property type="term" value="P:jasmonic acid mediated signaling pathway"/>
    <property type="evidence" value="ECO:0007669"/>
    <property type="project" value="UniProtKB-ARBA"/>
</dbReference>
<dbReference type="EMBL" id="JAMQYH010000003">
    <property type="protein sequence ID" value="KAJ1693452.1"/>
    <property type="molecule type" value="Genomic_DNA"/>
</dbReference>
<reference evidence="7" key="1">
    <citation type="journal article" date="2022" name="Cell">
        <title>Repeat-based holocentromeres influence genome architecture and karyotype evolution.</title>
        <authorList>
            <person name="Hofstatter P.G."/>
            <person name="Thangavel G."/>
            <person name="Lux T."/>
            <person name="Neumann P."/>
            <person name="Vondrak T."/>
            <person name="Novak P."/>
            <person name="Zhang M."/>
            <person name="Costa L."/>
            <person name="Castellani M."/>
            <person name="Scott A."/>
            <person name="Toegelov H."/>
            <person name="Fuchs J."/>
            <person name="Mata-Sucre Y."/>
            <person name="Dias Y."/>
            <person name="Vanzela A.L.L."/>
            <person name="Huettel B."/>
            <person name="Almeida C.C.S."/>
            <person name="Simkova H."/>
            <person name="Souza G."/>
            <person name="Pedrosa-Harand A."/>
            <person name="Macas J."/>
            <person name="Mayer K.F.X."/>
            <person name="Houben A."/>
            <person name="Marques A."/>
        </authorList>
    </citation>
    <scope>NUCLEOTIDE SEQUENCE</scope>
    <source>
        <strain evidence="7">RhyBre1mFocal</strain>
    </source>
</reference>
<dbReference type="Pfam" id="PF01466">
    <property type="entry name" value="Skp1"/>
    <property type="match status" value="1"/>
</dbReference>
<dbReference type="SUPFAM" id="SSF81382">
    <property type="entry name" value="Skp1 dimerisation domain-like"/>
    <property type="match status" value="1"/>
</dbReference>
<dbReference type="InterPro" id="IPR016897">
    <property type="entry name" value="SKP1"/>
</dbReference>
<evidence type="ECO:0000313" key="8">
    <source>
        <dbReference type="Proteomes" id="UP001151287"/>
    </source>
</evidence>
<feature type="compositionally biased region" description="Basic residues" evidence="4">
    <location>
        <begin position="1"/>
        <end position="11"/>
    </location>
</feature>
<feature type="domain" description="SKP1 component dimerisation" evidence="5">
    <location>
        <begin position="277"/>
        <end position="324"/>
    </location>
</feature>
<feature type="domain" description="SKP1 component POZ" evidence="6">
    <location>
        <begin position="179"/>
        <end position="235"/>
    </location>
</feature>
<comment type="pathway">
    <text evidence="1">Protein modification; protein ubiquitination.</text>
</comment>
<keyword evidence="3" id="KW-0833">Ubl conjugation pathway</keyword>
<comment type="caution">
    <text evidence="7">The sequence shown here is derived from an EMBL/GenBank/DDBJ whole genome shotgun (WGS) entry which is preliminary data.</text>
</comment>
<proteinExistence type="inferred from homology"/>
<organism evidence="7 8">
    <name type="scientific">Rhynchospora breviuscula</name>
    <dbReference type="NCBI Taxonomy" id="2022672"/>
    <lineage>
        <taxon>Eukaryota</taxon>
        <taxon>Viridiplantae</taxon>
        <taxon>Streptophyta</taxon>
        <taxon>Embryophyta</taxon>
        <taxon>Tracheophyta</taxon>
        <taxon>Spermatophyta</taxon>
        <taxon>Magnoliopsida</taxon>
        <taxon>Liliopsida</taxon>
        <taxon>Poales</taxon>
        <taxon>Cyperaceae</taxon>
        <taxon>Cyperoideae</taxon>
        <taxon>Rhynchosporeae</taxon>
        <taxon>Rhynchospora</taxon>
    </lineage>
</organism>
<dbReference type="SUPFAM" id="SSF54695">
    <property type="entry name" value="POZ domain"/>
    <property type="match status" value="1"/>
</dbReference>
<comment type="similarity">
    <text evidence="2">Belongs to the SKP1 family.</text>
</comment>
<gene>
    <name evidence="7" type="ORF">LUZ63_010150</name>
</gene>
<sequence>MSSSGLRKRVTKSGQDAPESTSRQEFTANLIDSVNGVANGTSNQNAGVASMTSNQNSGVANGTSNQNSGTAYWTWKENSWVADVTSSQMSGVAKNQNSGFADWTWNQNSGVASGTSSQNSGVANCTWNQNSQVVTRTLKQNSGVASGTSNQISGVADGTSNQNSRVANGTSNQNSESDQIILKSCDGVEFKVPLAVAEQSGMVKAVMTAGFSNFVPLPTVSAPVVALMISFWTEHSKEFTRAHEKESKDQEKKKFFDEMDRELLFDFVLAANYMDAKEMLDSTCQHIADTIKNLPIEDVRNYFGFVNEFMPEEEQCVIEENKWAHE</sequence>
<evidence type="ECO:0000256" key="2">
    <source>
        <dbReference type="ARBA" id="ARBA00009993"/>
    </source>
</evidence>
<evidence type="ECO:0000313" key="7">
    <source>
        <dbReference type="EMBL" id="KAJ1693452.1"/>
    </source>
</evidence>
<evidence type="ECO:0000256" key="1">
    <source>
        <dbReference type="ARBA" id="ARBA00004906"/>
    </source>
</evidence>
<dbReference type="Gene3D" id="3.30.710.10">
    <property type="entry name" value="Potassium Channel Kv1.1, Chain A"/>
    <property type="match status" value="1"/>
</dbReference>
<dbReference type="AlphaFoldDB" id="A0A9Q0CGC5"/>